<evidence type="ECO:0000313" key="3">
    <source>
        <dbReference type="EMBL" id="KZT18214.1"/>
    </source>
</evidence>
<accession>A0A165MDY0</accession>
<dbReference type="PANTHER" id="PTHR32494">
    <property type="entry name" value="ALLANTOATE DEIMINASE-RELATED"/>
    <property type="match status" value="1"/>
</dbReference>
<dbReference type="Gene3D" id="3.40.630.10">
    <property type="entry name" value="Zn peptidases"/>
    <property type="match status" value="1"/>
</dbReference>
<dbReference type="OrthoDB" id="4676at2759"/>
<protein>
    <submittedName>
        <fullName evidence="3">Amidase</fullName>
    </submittedName>
</protein>
<dbReference type="PANTHER" id="PTHR32494:SF20">
    <property type="entry name" value="PEPTIDASE M20 DIMERISATION DOMAIN-CONTAINING PROTEIN"/>
    <property type="match status" value="1"/>
</dbReference>
<gene>
    <name evidence="3" type="ORF">NEOLEDRAFT_1159508</name>
</gene>
<reference evidence="3 4" key="1">
    <citation type="journal article" date="2016" name="Mol. Biol. Evol.">
        <title>Comparative Genomics of Early-Diverging Mushroom-Forming Fungi Provides Insights into the Origins of Lignocellulose Decay Capabilities.</title>
        <authorList>
            <person name="Nagy L.G."/>
            <person name="Riley R."/>
            <person name="Tritt A."/>
            <person name="Adam C."/>
            <person name="Daum C."/>
            <person name="Floudas D."/>
            <person name="Sun H."/>
            <person name="Yadav J.S."/>
            <person name="Pangilinan J."/>
            <person name="Larsson K.H."/>
            <person name="Matsuura K."/>
            <person name="Barry K."/>
            <person name="Labutti K."/>
            <person name="Kuo R."/>
            <person name="Ohm R.A."/>
            <person name="Bhattacharya S.S."/>
            <person name="Shirouzu T."/>
            <person name="Yoshinaga Y."/>
            <person name="Martin F.M."/>
            <person name="Grigoriev I.V."/>
            <person name="Hibbett D.S."/>
        </authorList>
    </citation>
    <scope>NUCLEOTIDE SEQUENCE [LARGE SCALE GENOMIC DNA]</scope>
    <source>
        <strain evidence="3 4">HHB14362 ss-1</strain>
    </source>
</reference>
<evidence type="ECO:0000256" key="1">
    <source>
        <dbReference type="ARBA" id="ARBA00006247"/>
    </source>
</evidence>
<dbReference type="NCBIfam" id="TIGR01879">
    <property type="entry name" value="hydantase"/>
    <property type="match status" value="1"/>
</dbReference>
<evidence type="ECO:0000313" key="4">
    <source>
        <dbReference type="Proteomes" id="UP000076761"/>
    </source>
</evidence>
<dbReference type="Pfam" id="PF01546">
    <property type="entry name" value="Peptidase_M20"/>
    <property type="match status" value="1"/>
</dbReference>
<dbReference type="Proteomes" id="UP000076761">
    <property type="component" value="Unassembled WGS sequence"/>
</dbReference>
<comment type="similarity">
    <text evidence="1">Belongs to the peptidase M20A family.</text>
</comment>
<dbReference type="GO" id="GO:0016813">
    <property type="term" value="F:hydrolase activity, acting on carbon-nitrogen (but not peptide) bonds, in linear amidines"/>
    <property type="evidence" value="ECO:0007669"/>
    <property type="project" value="InterPro"/>
</dbReference>
<dbReference type="SUPFAM" id="SSF55031">
    <property type="entry name" value="Bacterial exopeptidase dimerisation domain"/>
    <property type="match status" value="1"/>
</dbReference>
<evidence type="ECO:0000256" key="2">
    <source>
        <dbReference type="ARBA" id="ARBA00022801"/>
    </source>
</evidence>
<dbReference type="InterPro" id="IPR002933">
    <property type="entry name" value="Peptidase_M20"/>
</dbReference>
<name>A0A165MDY0_9AGAM</name>
<dbReference type="InterPro" id="IPR010158">
    <property type="entry name" value="Amidase_Cbmase"/>
</dbReference>
<dbReference type="STRING" id="1314782.A0A165MDY0"/>
<keyword evidence="2" id="KW-0378">Hydrolase</keyword>
<sequence length="471" mass="51956">MAGATSDGGLHRLSCSDADKIVRDWFAKEVVTIDSKVKYFVDKMGSQWAIFPGENNDIPPIAVGSHLDSVQTGGRFDGPLGVFTGLEVARVITAAKASGKGMYAPLAVINWTNEEGARFPPGCMSSAVWSGEMTLEDAHKCTDTTDQSITIGHELKRIGYLGDVEAFHETNPLSAHFEIHIEQGSRLEKAGKEVGIVESSQGMRWYNASLKGFTRHTDTTFMDDRRDALVGAAKCVLEIQRLGRESKTGMATVSLFRSSPQNFCNIPGHVDFSFSMQHTDQKVLEKMEEDAFAFIRSMAKEDKLDVTRLEKIWNFEPNRFDETAVRCLEDAAEEMGFNYTRIGNMTGHDSVYTRLVCPTAMVFTPCKDGISHNPAEYASPEECSTGAQVILGGVMNFDAIVWEGVLVRVRLVVEVRARSWSSLWNESGESTSSLQNVIAMELTQAQFYARVESELQSFAPGRPDAEAQQGV</sequence>
<dbReference type="EMBL" id="KV425697">
    <property type="protein sequence ID" value="KZT18214.1"/>
    <property type="molecule type" value="Genomic_DNA"/>
</dbReference>
<dbReference type="Gene3D" id="3.30.70.360">
    <property type="match status" value="1"/>
</dbReference>
<dbReference type="AlphaFoldDB" id="A0A165MDY0"/>
<organism evidence="3 4">
    <name type="scientific">Neolentinus lepideus HHB14362 ss-1</name>
    <dbReference type="NCBI Taxonomy" id="1314782"/>
    <lineage>
        <taxon>Eukaryota</taxon>
        <taxon>Fungi</taxon>
        <taxon>Dikarya</taxon>
        <taxon>Basidiomycota</taxon>
        <taxon>Agaricomycotina</taxon>
        <taxon>Agaricomycetes</taxon>
        <taxon>Gloeophyllales</taxon>
        <taxon>Gloeophyllaceae</taxon>
        <taxon>Neolentinus</taxon>
    </lineage>
</organism>
<dbReference type="SUPFAM" id="SSF53187">
    <property type="entry name" value="Zn-dependent exopeptidases"/>
    <property type="match status" value="1"/>
</dbReference>
<dbReference type="InParanoid" id="A0A165MDY0"/>
<keyword evidence="4" id="KW-1185">Reference proteome</keyword>
<proteinExistence type="inferred from homology"/>
<dbReference type="CDD" id="cd03884">
    <property type="entry name" value="M20_bAS"/>
    <property type="match status" value="1"/>
</dbReference>
<dbReference type="InterPro" id="IPR036264">
    <property type="entry name" value="Bact_exopeptidase_dim_dom"/>
</dbReference>